<name>A0A543DWT7_9PSEU</name>
<dbReference type="GO" id="GO:0004519">
    <property type="term" value="F:endonuclease activity"/>
    <property type="evidence" value="ECO:0007669"/>
    <property type="project" value="UniProtKB-KW"/>
</dbReference>
<keyword evidence="3" id="KW-1185">Reference proteome</keyword>
<dbReference type="GO" id="GO:0004527">
    <property type="term" value="F:exonuclease activity"/>
    <property type="evidence" value="ECO:0007669"/>
    <property type="project" value="UniProtKB-KW"/>
</dbReference>
<sequence length="321" mass="32962">MMAVVAALVPPRLRRPLREKAFAARAVATGGPSTLAAVVQPWRPHLAASALAGAALLALRPRRRPLAVALAATGIAAGAPVVPRALRGPVTRPAPEDVTVLTANVLHGRADTGALAGLVAREGPDFVVLPEAGGDFRDKLMPLLADLGYRSWVASGGGRADGYDVTLLVGERAGDVQVRPATGMRLPHLEVTGGILGERTLHAVHTTAPMSRRGTARWHDELGLIARWCAGPVAPLVAGDLNATLDHPALHAALGRCRSAAAGTGSGLVGTFPGGLPRPLGIQIDHVLVPAAAVTTRFDVLDLPGSDHRAVLAGVRLPATA</sequence>
<dbReference type="EMBL" id="VFPA01000001">
    <property type="protein sequence ID" value="TQM13802.1"/>
    <property type="molecule type" value="Genomic_DNA"/>
</dbReference>
<keyword evidence="2" id="KW-0255">Endonuclease</keyword>
<dbReference type="RefSeq" id="WP_142047776.1">
    <property type="nucleotide sequence ID" value="NZ_VFPA01000001.1"/>
</dbReference>
<evidence type="ECO:0000313" key="2">
    <source>
        <dbReference type="EMBL" id="TQM13802.1"/>
    </source>
</evidence>
<comment type="caution">
    <text evidence="2">The sequence shown here is derived from an EMBL/GenBank/DDBJ whole genome shotgun (WGS) entry which is preliminary data.</text>
</comment>
<protein>
    <submittedName>
        <fullName evidence="2">Endonuclease/exonuclease/phosphatase (EEP) superfamily protein YafD</fullName>
    </submittedName>
</protein>
<proteinExistence type="predicted"/>
<evidence type="ECO:0000313" key="3">
    <source>
        <dbReference type="Proteomes" id="UP000315677"/>
    </source>
</evidence>
<dbReference type="OrthoDB" id="2340043at2"/>
<keyword evidence="2" id="KW-0269">Exonuclease</keyword>
<organism evidence="2 3">
    <name type="scientific">Pseudonocardia kunmingensis</name>
    <dbReference type="NCBI Taxonomy" id="630975"/>
    <lineage>
        <taxon>Bacteria</taxon>
        <taxon>Bacillati</taxon>
        <taxon>Actinomycetota</taxon>
        <taxon>Actinomycetes</taxon>
        <taxon>Pseudonocardiales</taxon>
        <taxon>Pseudonocardiaceae</taxon>
        <taxon>Pseudonocardia</taxon>
    </lineage>
</organism>
<keyword evidence="2" id="KW-0378">Hydrolase</keyword>
<reference evidence="2 3" key="1">
    <citation type="submission" date="2019-06" db="EMBL/GenBank/DDBJ databases">
        <title>Sequencing the genomes of 1000 actinobacteria strains.</title>
        <authorList>
            <person name="Klenk H.-P."/>
        </authorList>
    </citation>
    <scope>NUCLEOTIDE SEQUENCE [LARGE SCALE GENOMIC DNA]</scope>
    <source>
        <strain evidence="2 3">DSM 45301</strain>
    </source>
</reference>
<gene>
    <name evidence="2" type="ORF">FB558_0555</name>
</gene>
<dbReference type="InterPro" id="IPR005135">
    <property type="entry name" value="Endo/exonuclease/phosphatase"/>
</dbReference>
<dbReference type="Gene3D" id="3.60.10.10">
    <property type="entry name" value="Endonuclease/exonuclease/phosphatase"/>
    <property type="match status" value="1"/>
</dbReference>
<dbReference type="Pfam" id="PF03372">
    <property type="entry name" value="Exo_endo_phos"/>
    <property type="match status" value="1"/>
</dbReference>
<dbReference type="SUPFAM" id="SSF56219">
    <property type="entry name" value="DNase I-like"/>
    <property type="match status" value="1"/>
</dbReference>
<accession>A0A543DWT7</accession>
<dbReference type="InterPro" id="IPR036691">
    <property type="entry name" value="Endo/exonu/phosph_ase_sf"/>
</dbReference>
<dbReference type="Proteomes" id="UP000315677">
    <property type="component" value="Unassembled WGS sequence"/>
</dbReference>
<evidence type="ECO:0000259" key="1">
    <source>
        <dbReference type="Pfam" id="PF03372"/>
    </source>
</evidence>
<dbReference type="AlphaFoldDB" id="A0A543DWT7"/>
<keyword evidence="2" id="KW-0540">Nuclease</keyword>
<feature type="domain" description="Endonuclease/exonuclease/phosphatase" evidence="1">
    <location>
        <begin position="101"/>
        <end position="308"/>
    </location>
</feature>